<evidence type="ECO:0000313" key="5">
    <source>
        <dbReference type="EMBL" id="MBT2160736.1"/>
    </source>
</evidence>
<dbReference type="InterPro" id="IPR000683">
    <property type="entry name" value="Gfo/Idh/MocA-like_OxRdtase_N"/>
</dbReference>
<dbReference type="InterPro" id="IPR055170">
    <property type="entry name" value="GFO_IDH_MocA-like_dom"/>
</dbReference>
<sequence length="331" mass="36777">MAQGVRWGIVGLGSIAHTFAKDLAMVTGGSLVAVASRSIDKAKEFAKEYGATHTFDSYEALFESNEVDVVYIATPHTSHEDLSIRAMQKGKHVLCEKPMGVNPEQVARMIAAAKENKVFLMEALWSRFNPSIQKTKQLVDNGEIGPIAFIHADFAFYALGRDSENRLLNPDLAGGSLLDVGIYPIFISYLLLGMPKKIQASSHFFKTGVEMQTSMIFDYDDAQAILYSGLNSKSEMKAEISGSDGSIFLHPRWHEAQGYSIEREGEVIDYNLPTHGKGYTYEIEEVQACLASGKQESTMWSHQNSLDLAQLLYEVRQKSGVIFPFEEQKQT</sequence>
<protein>
    <submittedName>
        <fullName evidence="5">Gfo/Idh/MocA family oxidoreductase</fullName>
    </submittedName>
</protein>
<dbReference type="PANTHER" id="PTHR22604">
    <property type="entry name" value="OXIDOREDUCTASES"/>
    <property type="match status" value="1"/>
</dbReference>
<organism evidence="5 6">
    <name type="scientific">Zobellia barbeyronii</name>
    <dbReference type="NCBI Taxonomy" id="2748009"/>
    <lineage>
        <taxon>Bacteria</taxon>
        <taxon>Pseudomonadati</taxon>
        <taxon>Bacteroidota</taxon>
        <taxon>Flavobacteriia</taxon>
        <taxon>Flavobacteriales</taxon>
        <taxon>Flavobacteriaceae</taxon>
        <taxon>Zobellia</taxon>
    </lineage>
</organism>
<dbReference type="EMBL" id="JACATN010000002">
    <property type="protein sequence ID" value="MBT2160736.1"/>
    <property type="molecule type" value="Genomic_DNA"/>
</dbReference>
<dbReference type="InterPro" id="IPR036291">
    <property type="entry name" value="NAD(P)-bd_dom_sf"/>
</dbReference>
<feature type="domain" description="GFO/IDH/MocA-like oxidoreductase" evidence="4">
    <location>
        <begin position="132"/>
        <end position="247"/>
    </location>
</feature>
<accession>A0ABS5WCT0</accession>
<evidence type="ECO:0000256" key="2">
    <source>
        <dbReference type="ARBA" id="ARBA00023002"/>
    </source>
</evidence>
<comment type="caution">
    <text evidence="5">The sequence shown here is derived from an EMBL/GenBank/DDBJ whole genome shotgun (WGS) entry which is preliminary data.</text>
</comment>
<keyword evidence="2" id="KW-0560">Oxidoreductase</keyword>
<evidence type="ECO:0000256" key="1">
    <source>
        <dbReference type="ARBA" id="ARBA00010928"/>
    </source>
</evidence>
<feature type="domain" description="Gfo/Idh/MocA-like oxidoreductase N-terminal" evidence="3">
    <location>
        <begin position="5"/>
        <end position="122"/>
    </location>
</feature>
<reference evidence="6" key="1">
    <citation type="submission" date="2023-07" db="EMBL/GenBank/DDBJ databases">
        <title>Zobellia barbeyronii sp. nov., a new marine flavobacterium, isolated from green and red algae.</title>
        <authorList>
            <person name="Nedashkovskaya O.I."/>
            <person name="Otstavnykh N."/>
            <person name="Zhukova N."/>
            <person name="Guzev K."/>
            <person name="Chausova V."/>
            <person name="Tekutyeva L."/>
            <person name="Mikhailov V."/>
            <person name="Isaeva M."/>
        </authorList>
    </citation>
    <scope>NUCLEOTIDE SEQUENCE [LARGE SCALE GENOMIC DNA]</scope>
    <source>
        <strain evidence="6">KMM 6746</strain>
    </source>
</reference>
<dbReference type="Pfam" id="PF01408">
    <property type="entry name" value="GFO_IDH_MocA"/>
    <property type="match status" value="1"/>
</dbReference>
<dbReference type="Proteomes" id="UP000740413">
    <property type="component" value="Unassembled WGS sequence"/>
</dbReference>
<dbReference type="SUPFAM" id="SSF51735">
    <property type="entry name" value="NAD(P)-binding Rossmann-fold domains"/>
    <property type="match status" value="1"/>
</dbReference>
<comment type="similarity">
    <text evidence="1">Belongs to the Gfo/Idh/MocA family.</text>
</comment>
<dbReference type="Gene3D" id="3.30.360.10">
    <property type="entry name" value="Dihydrodipicolinate Reductase, domain 2"/>
    <property type="match status" value="1"/>
</dbReference>
<dbReference type="SUPFAM" id="SSF55347">
    <property type="entry name" value="Glyceraldehyde-3-phosphate dehydrogenase-like, C-terminal domain"/>
    <property type="match status" value="1"/>
</dbReference>
<dbReference type="PANTHER" id="PTHR22604:SF105">
    <property type="entry name" value="TRANS-1,2-DIHYDROBENZENE-1,2-DIOL DEHYDROGENASE"/>
    <property type="match status" value="1"/>
</dbReference>
<dbReference type="InterPro" id="IPR050984">
    <property type="entry name" value="Gfo/Idh/MocA_domain"/>
</dbReference>
<proteinExistence type="inferred from homology"/>
<name>A0ABS5WCT0_9FLAO</name>
<evidence type="ECO:0000259" key="4">
    <source>
        <dbReference type="Pfam" id="PF22725"/>
    </source>
</evidence>
<gene>
    <name evidence="5" type="ORF">HW347_05625</name>
</gene>
<dbReference type="Gene3D" id="3.40.50.720">
    <property type="entry name" value="NAD(P)-binding Rossmann-like Domain"/>
    <property type="match status" value="1"/>
</dbReference>
<evidence type="ECO:0000259" key="3">
    <source>
        <dbReference type="Pfam" id="PF01408"/>
    </source>
</evidence>
<evidence type="ECO:0000313" key="6">
    <source>
        <dbReference type="Proteomes" id="UP000740413"/>
    </source>
</evidence>
<dbReference type="Pfam" id="PF22725">
    <property type="entry name" value="GFO_IDH_MocA_C3"/>
    <property type="match status" value="1"/>
</dbReference>
<dbReference type="RefSeq" id="WP_214610948.1">
    <property type="nucleotide sequence ID" value="NZ_JACATN010000002.1"/>
</dbReference>
<keyword evidence="6" id="KW-1185">Reference proteome</keyword>